<dbReference type="EMBL" id="JARJCW010000029">
    <property type="protein sequence ID" value="KAJ7210121.1"/>
    <property type="molecule type" value="Genomic_DNA"/>
</dbReference>
<evidence type="ECO:0008006" key="3">
    <source>
        <dbReference type="Google" id="ProtNLM"/>
    </source>
</evidence>
<gene>
    <name evidence="1" type="ORF">GGX14DRAFT_626468</name>
</gene>
<protein>
    <recommendedName>
        <fullName evidence="3">F-box domain-containing protein</fullName>
    </recommendedName>
</protein>
<proteinExistence type="predicted"/>
<reference evidence="1" key="1">
    <citation type="submission" date="2023-03" db="EMBL/GenBank/DDBJ databases">
        <title>Massive genome expansion in bonnet fungi (Mycena s.s.) driven by repeated elements and novel gene families across ecological guilds.</title>
        <authorList>
            <consortium name="Lawrence Berkeley National Laboratory"/>
            <person name="Harder C.B."/>
            <person name="Miyauchi S."/>
            <person name="Viragh M."/>
            <person name="Kuo A."/>
            <person name="Thoen E."/>
            <person name="Andreopoulos B."/>
            <person name="Lu D."/>
            <person name="Skrede I."/>
            <person name="Drula E."/>
            <person name="Henrissat B."/>
            <person name="Morin E."/>
            <person name="Kohler A."/>
            <person name="Barry K."/>
            <person name="LaButti K."/>
            <person name="Morin E."/>
            <person name="Salamov A."/>
            <person name="Lipzen A."/>
            <person name="Mereny Z."/>
            <person name="Hegedus B."/>
            <person name="Baldrian P."/>
            <person name="Stursova M."/>
            <person name="Weitz H."/>
            <person name="Taylor A."/>
            <person name="Grigoriev I.V."/>
            <person name="Nagy L.G."/>
            <person name="Martin F."/>
            <person name="Kauserud H."/>
        </authorList>
    </citation>
    <scope>NUCLEOTIDE SEQUENCE</scope>
    <source>
        <strain evidence="1">9144</strain>
    </source>
</reference>
<evidence type="ECO:0000313" key="1">
    <source>
        <dbReference type="EMBL" id="KAJ7210121.1"/>
    </source>
</evidence>
<dbReference type="PANTHER" id="PTHR13382">
    <property type="entry name" value="MITOCHONDRIAL ATP SYNTHASE COUPLING FACTOR B"/>
    <property type="match status" value="1"/>
</dbReference>
<dbReference type="Proteomes" id="UP001219525">
    <property type="component" value="Unassembled WGS sequence"/>
</dbReference>
<accession>A0AAD6YF82</accession>
<dbReference type="InterPro" id="IPR050648">
    <property type="entry name" value="F-box_LRR-repeat"/>
</dbReference>
<evidence type="ECO:0000313" key="2">
    <source>
        <dbReference type="Proteomes" id="UP001219525"/>
    </source>
</evidence>
<keyword evidence="2" id="KW-1185">Reference proteome</keyword>
<dbReference type="InterPro" id="IPR032675">
    <property type="entry name" value="LRR_dom_sf"/>
</dbReference>
<sequence length="883" mass="99001">MKLLQALRRRHFGTRARLASIPHRAISAATLPLEIQFLVIDEFEGQSVQLREICRVCLAWAEHAQALLFRSICLRDGDRERFLAVLNTTRNLGRHVTALKVVEDHTWWNELLEGLNHALVEQLPSLRTLDVSCKQFSRLSEYATGAPLHSTMISRLCLQSCAFETSDTLVAFVAAFPRLQSLYIAQCPCALDKPTTRPRSLIARFAWYLKYLALDCMSQNLFFEWMVAEPAALTVDHLRIISLGPDSSMFNALLHRIGPRLSHLELPNTHHLAENTDIPLSIRACTALTALTFRVHGMSYSRQGIVSVLEQVASAAPPLAAVFFHIPRRSRYRGVQWDLVEASLDTDAFPRLERVEFRIFRSIPADAHWDSASCRLHLASRMVLLHARGLLQFVDGDRDEGPTAAHILAPLPEPPRPEAGNCDERFGGGTQALPRDEAGCRAMPCVRSGVAAFGTRARLASIPHRAISVATLPLEIQFLIIDEFEGQSVQLREICRVCLAWAEHAQALLFRSICLRDGDRERFLAVLNTTRNLGRHVTALKVVEDHTWWNDLLEGLNHALVEQLPSLRTLDVSCTQFSRLSEYATGAPLHSAMISRLCLQSCAFETSDTLVAFVAAFPRLQSLYIAQCPCAVDKPATRPRSLVARSAWHLKYLALDCMSQNLFFEWMVAEPAALTVDHLRIISLGPDSSMFNALLHRIGAWLSHLELPNTHHLAENTDIRVPLSIRACTALTALTFRVHRMSYSRQGIVSVLEQVASAAAPLAAVFFHIPRRGRYREVQWELVDASLDTDAFPRLERVEFRISRGILTDAHWVTARLHLVSRMVLLHARGLLQFVDGDRDEGPTAAHILAPLPVPPRPLRRKRSSRLGGWLARAGLSIPRRAV</sequence>
<dbReference type="AlphaFoldDB" id="A0AAD6YF82"/>
<comment type="caution">
    <text evidence="1">The sequence shown here is derived from an EMBL/GenBank/DDBJ whole genome shotgun (WGS) entry which is preliminary data.</text>
</comment>
<dbReference type="GO" id="GO:0005737">
    <property type="term" value="C:cytoplasm"/>
    <property type="evidence" value="ECO:0007669"/>
    <property type="project" value="TreeGrafter"/>
</dbReference>
<dbReference type="Gene3D" id="3.80.10.10">
    <property type="entry name" value="Ribonuclease Inhibitor"/>
    <property type="match status" value="2"/>
</dbReference>
<dbReference type="SUPFAM" id="SSF52058">
    <property type="entry name" value="L domain-like"/>
    <property type="match status" value="1"/>
</dbReference>
<name>A0AAD6YF82_9AGAR</name>
<organism evidence="1 2">
    <name type="scientific">Mycena pura</name>
    <dbReference type="NCBI Taxonomy" id="153505"/>
    <lineage>
        <taxon>Eukaryota</taxon>
        <taxon>Fungi</taxon>
        <taxon>Dikarya</taxon>
        <taxon>Basidiomycota</taxon>
        <taxon>Agaricomycotina</taxon>
        <taxon>Agaricomycetes</taxon>
        <taxon>Agaricomycetidae</taxon>
        <taxon>Agaricales</taxon>
        <taxon>Marasmiineae</taxon>
        <taxon>Mycenaceae</taxon>
        <taxon>Mycena</taxon>
    </lineage>
</organism>